<feature type="transmembrane region" description="Helical" evidence="8">
    <location>
        <begin position="150"/>
        <end position="170"/>
    </location>
</feature>
<dbReference type="EMBL" id="JSZA02000033">
    <property type="protein sequence ID" value="KHD07578.2"/>
    <property type="molecule type" value="Genomic_DNA"/>
</dbReference>
<gene>
    <name evidence="10" type="ORF">PN36_10935</name>
</gene>
<evidence type="ECO:0000256" key="6">
    <source>
        <dbReference type="ARBA" id="ARBA00023063"/>
    </source>
</evidence>
<keyword evidence="5 8" id="KW-1133">Transmembrane helix</keyword>
<dbReference type="NCBIfam" id="TIGR00886">
    <property type="entry name" value="2A0108"/>
    <property type="match status" value="1"/>
</dbReference>
<feature type="transmembrane region" description="Helical" evidence="8">
    <location>
        <begin position="20"/>
        <end position="42"/>
    </location>
</feature>
<keyword evidence="4 8" id="KW-0812">Transmembrane</keyword>
<feature type="transmembrane region" description="Helical" evidence="8">
    <location>
        <begin position="108"/>
        <end position="129"/>
    </location>
</feature>
<evidence type="ECO:0000256" key="7">
    <source>
        <dbReference type="ARBA" id="ARBA00023136"/>
    </source>
</evidence>
<feature type="transmembrane region" description="Helical" evidence="8">
    <location>
        <begin position="381"/>
        <end position="399"/>
    </location>
</feature>
<keyword evidence="3 8" id="KW-0813">Transport</keyword>
<evidence type="ECO:0000256" key="3">
    <source>
        <dbReference type="ARBA" id="ARBA00022448"/>
    </source>
</evidence>
<feature type="transmembrane region" description="Helical" evidence="8">
    <location>
        <begin position="268"/>
        <end position="288"/>
    </location>
</feature>
<dbReference type="InterPro" id="IPR020846">
    <property type="entry name" value="MFS_dom"/>
</dbReference>
<dbReference type="GO" id="GO:0042128">
    <property type="term" value="P:nitrate assimilation"/>
    <property type="evidence" value="ECO:0007669"/>
    <property type="project" value="UniProtKB-UniRule"/>
</dbReference>
<dbReference type="InterPro" id="IPR044772">
    <property type="entry name" value="NO3_transporter"/>
</dbReference>
<organism evidence="10 11">
    <name type="scientific">Candidatus Thiomargarita nelsonii</name>
    <dbReference type="NCBI Taxonomy" id="1003181"/>
    <lineage>
        <taxon>Bacteria</taxon>
        <taxon>Pseudomonadati</taxon>
        <taxon>Pseudomonadota</taxon>
        <taxon>Gammaproteobacteria</taxon>
        <taxon>Thiotrichales</taxon>
        <taxon>Thiotrichaceae</taxon>
        <taxon>Thiomargarita</taxon>
    </lineage>
</organism>
<comment type="caution">
    <text evidence="10">The sequence shown here is derived from an EMBL/GenBank/DDBJ whole genome shotgun (WGS) entry which is preliminary data.</text>
</comment>
<feature type="transmembrane region" description="Helical" evidence="8">
    <location>
        <begin position="182"/>
        <end position="200"/>
    </location>
</feature>
<dbReference type="Proteomes" id="UP000030428">
    <property type="component" value="Unassembled WGS sequence"/>
</dbReference>
<feature type="transmembrane region" description="Helical" evidence="8">
    <location>
        <begin position="441"/>
        <end position="462"/>
    </location>
</feature>
<reference evidence="10 11" key="1">
    <citation type="journal article" date="2016" name="Front. Microbiol.">
        <title>Single-Cell (Meta-)Genomics of a Dimorphic Candidatus Thiomargarita nelsonii Reveals Genomic Plasticity.</title>
        <authorList>
            <person name="Flood B.E."/>
            <person name="Fliss P."/>
            <person name="Jones D.S."/>
            <person name="Dick G.J."/>
            <person name="Jain S."/>
            <person name="Kaster A.K."/>
            <person name="Winkel M."/>
            <person name="Mussmann M."/>
            <person name="Bailey J."/>
        </authorList>
    </citation>
    <scope>NUCLEOTIDE SEQUENCE [LARGE SCALE GENOMIC DNA]</scope>
    <source>
        <strain evidence="10">Hydrate Ridge</strain>
    </source>
</reference>
<feature type="transmembrane region" description="Helical" evidence="8">
    <location>
        <begin position="226"/>
        <end position="248"/>
    </location>
</feature>
<dbReference type="GO" id="GO:0015112">
    <property type="term" value="F:nitrate transmembrane transporter activity"/>
    <property type="evidence" value="ECO:0007669"/>
    <property type="project" value="UniProtKB-UniRule"/>
</dbReference>
<feature type="transmembrane region" description="Helical" evidence="8">
    <location>
        <begin position="346"/>
        <end position="369"/>
    </location>
</feature>
<keyword evidence="7 8" id="KW-0472">Membrane</keyword>
<comment type="similarity">
    <text evidence="2 8">Belongs to the major facilitator superfamily. Nitrate/nitrite porter (TC 2.A.1.8) family.</text>
</comment>
<dbReference type="Pfam" id="PF07690">
    <property type="entry name" value="MFS_1"/>
    <property type="match status" value="1"/>
</dbReference>
<dbReference type="InterPro" id="IPR004737">
    <property type="entry name" value="NO3_transporter_NarK/NarU-like"/>
</dbReference>
<keyword evidence="8" id="KW-1003">Cell membrane</keyword>
<feature type="transmembrane region" description="Helical" evidence="8">
    <location>
        <begin position="54"/>
        <end position="75"/>
    </location>
</feature>
<keyword evidence="11" id="KW-1185">Reference proteome</keyword>
<evidence type="ECO:0000313" key="10">
    <source>
        <dbReference type="EMBL" id="KHD07578.2"/>
    </source>
</evidence>
<dbReference type="GO" id="GO:0005886">
    <property type="term" value="C:plasma membrane"/>
    <property type="evidence" value="ECO:0007669"/>
    <property type="project" value="UniProtKB-SubCell"/>
</dbReference>
<keyword evidence="6 8" id="KW-0534">Nitrate assimilation</keyword>
<evidence type="ECO:0000256" key="4">
    <source>
        <dbReference type="ARBA" id="ARBA00022692"/>
    </source>
</evidence>
<comment type="caution">
    <text evidence="8">Lacks conserved residue(s) required for the propagation of feature annotation.</text>
</comment>
<feature type="transmembrane region" description="Helical" evidence="8">
    <location>
        <begin position="405"/>
        <end position="429"/>
    </location>
</feature>
<evidence type="ECO:0000256" key="1">
    <source>
        <dbReference type="ARBA" id="ARBA00004141"/>
    </source>
</evidence>
<evidence type="ECO:0000256" key="5">
    <source>
        <dbReference type="ARBA" id="ARBA00022989"/>
    </source>
</evidence>
<protein>
    <recommendedName>
        <fullName evidence="8">Nitrate/nitrite transporter</fullName>
    </recommendedName>
</protein>
<dbReference type="PANTHER" id="PTHR23515">
    <property type="entry name" value="HIGH-AFFINITY NITRATE TRANSPORTER 2.3"/>
    <property type="match status" value="1"/>
</dbReference>
<feature type="transmembrane region" description="Helical" evidence="8">
    <location>
        <begin position="309"/>
        <end position="334"/>
    </location>
</feature>
<accession>A0A0A6PA64</accession>
<feature type="domain" description="Major facilitator superfamily (MFS) profile" evidence="9">
    <location>
        <begin position="17"/>
        <end position="491"/>
    </location>
</feature>
<evidence type="ECO:0000313" key="11">
    <source>
        <dbReference type="Proteomes" id="UP000030428"/>
    </source>
</evidence>
<feature type="transmembrane region" description="Helical" evidence="8">
    <location>
        <begin position="82"/>
        <end position="102"/>
    </location>
</feature>
<sequence>MAERINLFDLKSERIRTLHFTWFAFFISFYIWFNAAPLMIYIKDALDLTSQQVKVLMILNVSLTIPSRIAIGMLVDKFGPRIMYSLLLVISGVLCIMFAMTNTFEQMALMRFLLGFVGAGFVIGIRMIGEWFPHKQVGLAEGIYGGWGNFGSAGAAITLPTIAVLFMTWFDLPKEDVWRYTLGISGVVAMVYSVIFYIAVRDTPKGSTYFKPNKTGAMEVTSPGDFVLYLVMNIPLYIALAVLTWKLGLLDISEEEGLQALLTQTTSYVIYGLLILLYLYQAYHVYRVNKDIFHTPVPEMHRYKFKQVAMLNVAYFCTFGSELAVVSMLPLFYYKMYNPEGLATGMSIATAGLIAASFAFVNLVARPIGGFFSDTFGRKKALIILLTGLSVGYFLMSLIDASWSIVLAIAVTMFCSFFVMGGEGAVFAVVPLVKRRMTGQIAGMTGAFGNVGAVIYLTIFSFVDAGTFFLVIGGSALFVMGLIAIFFEEPKGQMAEVLPDGTVQMIDVG</sequence>
<dbReference type="InterPro" id="IPR036259">
    <property type="entry name" value="MFS_trans_sf"/>
</dbReference>
<evidence type="ECO:0000256" key="2">
    <source>
        <dbReference type="ARBA" id="ARBA00008432"/>
    </source>
</evidence>
<dbReference type="GO" id="GO:0015113">
    <property type="term" value="F:nitrite transmembrane transporter activity"/>
    <property type="evidence" value="ECO:0007669"/>
    <property type="project" value="InterPro"/>
</dbReference>
<dbReference type="PROSITE" id="PS50850">
    <property type="entry name" value="MFS"/>
    <property type="match status" value="1"/>
</dbReference>
<feature type="transmembrane region" description="Helical" evidence="8">
    <location>
        <begin position="468"/>
        <end position="487"/>
    </location>
</feature>
<evidence type="ECO:0000259" key="9">
    <source>
        <dbReference type="PROSITE" id="PS50850"/>
    </source>
</evidence>
<dbReference type="InterPro" id="IPR011701">
    <property type="entry name" value="MFS"/>
</dbReference>
<proteinExistence type="inferred from homology"/>
<comment type="subcellular location">
    <subcellularLocation>
        <location evidence="8">Cell membrane</location>
        <topology evidence="8">Multi-pass membrane protein</topology>
    </subcellularLocation>
    <subcellularLocation>
        <location evidence="1">Membrane</location>
        <topology evidence="1">Multi-pass membrane protein</topology>
    </subcellularLocation>
</comment>
<dbReference type="SUPFAM" id="SSF103473">
    <property type="entry name" value="MFS general substrate transporter"/>
    <property type="match status" value="1"/>
</dbReference>
<dbReference type="AlphaFoldDB" id="A0A0A6PA64"/>
<name>A0A0A6PA64_9GAMM</name>
<dbReference type="Gene3D" id="1.20.1250.20">
    <property type="entry name" value="MFS general substrate transporter like domains"/>
    <property type="match status" value="2"/>
</dbReference>
<evidence type="ECO:0000256" key="8">
    <source>
        <dbReference type="RuleBase" id="RU366033"/>
    </source>
</evidence>